<sequence>MTTSYDVELTLKMLPVEDLLVRELFLCPSGSRVNVSPLRGDPNLRDWRQHRLVIRSSSVNDPFPLENSPARYLSPLSIVRPKYSSKLRCGCTYSHFQNRTLSRQG</sequence>
<evidence type="ECO:0000313" key="1">
    <source>
        <dbReference type="EMBL" id="CAN78562.1"/>
    </source>
</evidence>
<reference evidence="1" key="1">
    <citation type="journal article" date="2007" name="PLoS ONE">
        <title>The first genome sequence of an elite grapevine cultivar (Pinot noir Vitis vinifera L.): coping with a highly heterozygous genome.</title>
        <authorList>
            <person name="Velasco R."/>
            <person name="Zharkikh A."/>
            <person name="Troggio M."/>
            <person name="Cartwright D.A."/>
            <person name="Cestaro A."/>
            <person name="Pruss D."/>
            <person name="Pindo M."/>
            <person name="FitzGerald L.M."/>
            <person name="Vezzulli S."/>
            <person name="Reid J."/>
            <person name="Malacarne G."/>
            <person name="Iliev D."/>
            <person name="Coppola G."/>
            <person name="Wardell B."/>
            <person name="Micheletti D."/>
            <person name="Macalma T."/>
            <person name="Facci M."/>
            <person name="Mitchell J.T."/>
            <person name="Perazzolli M."/>
            <person name="Eldredge G."/>
            <person name="Gatto P."/>
            <person name="Oyzerski R."/>
            <person name="Moretto M."/>
            <person name="Gutin N."/>
            <person name="Stefanini M."/>
            <person name="Chen Y."/>
            <person name="Segala C."/>
            <person name="Davenport C."/>
            <person name="Dematte L."/>
            <person name="Mraz A."/>
            <person name="Battilana J."/>
            <person name="Stormo K."/>
            <person name="Costa F."/>
            <person name="Tao Q."/>
            <person name="Si-Ammour A."/>
            <person name="Harkins T."/>
            <person name="Lackey A."/>
            <person name="Perbost C."/>
            <person name="Taillon B."/>
            <person name="Stella A."/>
            <person name="Solovyev V."/>
            <person name="Fawcett J.A."/>
            <person name="Sterck L."/>
            <person name="Vandepoele K."/>
            <person name="Grando S.M."/>
            <person name="Toppo S."/>
            <person name="Moser C."/>
            <person name="Lanchbury J."/>
            <person name="Bogden R."/>
            <person name="Skolnick M."/>
            <person name="Sgaramella V."/>
            <person name="Bhatnagar S.K."/>
            <person name="Fontana P."/>
            <person name="Gutin A."/>
            <person name="Van de Peer Y."/>
            <person name="Salamini F."/>
            <person name="Viola R."/>
        </authorList>
    </citation>
    <scope>NUCLEOTIDE SEQUENCE</scope>
</reference>
<proteinExistence type="predicted"/>
<dbReference type="AlphaFoldDB" id="A5B1V5"/>
<organism evidence="1">
    <name type="scientific">Vitis vinifera</name>
    <name type="common">Grape</name>
    <dbReference type="NCBI Taxonomy" id="29760"/>
    <lineage>
        <taxon>Eukaryota</taxon>
        <taxon>Viridiplantae</taxon>
        <taxon>Streptophyta</taxon>
        <taxon>Embryophyta</taxon>
        <taxon>Tracheophyta</taxon>
        <taxon>Spermatophyta</taxon>
        <taxon>Magnoliopsida</taxon>
        <taxon>eudicotyledons</taxon>
        <taxon>Gunneridae</taxon>
        <taxon>Pentapetalae</taxon>
        <taxon>rosids</taxon>
        <taxon>Vitales</taxon>
        <taxon>Vitaceae</taxon>
        <taxon>Viteae</taxon>
        <taxon>Vitis</taxon>
    </lineage>
</organism>
<accession>A5B1V5</accession>
<protein>
    <submittedName>
        <fullName evidence="1">Uncharacterized protein</fullName>
    </submittedName>
</protein>
<gene>
    <name evidence="1" type="ORF">VITISV_001287</name>
</gene>
<dbReference type="EMBL" id="AM443702">
    <property type="protein sequence ID" value="CAN78562.1"/>
    <property type="molecule type" value="Genomic_DNA"/>
</dbReference>
<name>A5B1V5_VITVI</name>